<dbReference type="AlphaFoldDB" id="A0A8T0EBB0"/>
<reference evidence="20" key="2">
    <citation type="submission" date="2020-06" db="EMBL/GenBank/DDBJ databases">
        <authorList>
            <person name="Sheffer M."/>
        </authorList>
    </citation>
    <scope>NUCLEOTIDE SEQUENCE</scope>
</reference>
<comment type="subcellular location">
    <subcellularLocation>
        <location evidence="1">Cytoplasmic vesicle membrane</location>
        <topology evidence="1">Peripheral membrane protein</topology>
        <orientation evidence="1">Cytoplasmic side</orientation>
    </subcellularLocation>
    <subcellularLocation>
        <location evidence="2">Endoplasmic reticulum membrane</location>
        <topology evidence="2">Peripheral membrane protein</topology>
    </subcellularLocation>
</comment>
<organism evidence="20 21">
    <name type="scientific">Argiope bruennichi</name>
    <name type="common">Wasp spider</name>
    <name type="synonym">Aranea bruennichi</name>
    <dbReference type="NCBI Taxonomy" id="94029"/>
    <lineage>
        <taxon>Eukaryota</taxon>
        <taxon>Metazoa</taxon>
        <taxon>Ecdysozoa</taxon>
        <taxon>Arthropoda</taxon>
        <taxon>Chelicerata</taxon>
        <taxon>Arachnida</taxon>
        <taxon>Araneae</taxon>
        <taxon>Araneomorphae</taxon>
        <taxon>Entelegynae</taxon>
        <taxon>Araneoidea</taxon>
        <taxon>Araneidae</taxon>
        <taxon>Argiope</taxon>
    </lineage>
</organism>
<evidence type="ECO:0000313" key="20">
    <source>
        <dbReference type="EMBL" id="KAF8769979.1"/>
    </source>
</evidence>
<dbReference type="GO" id="GO:0090110">
    <property type="term" value="P:COPII-coated vesicle cargo loading"/>
    <property type="evidence" value="ECO:0007669"/>
    <property type="project" value="TreeGrafter"/>
</dbReference>
<evidence type="ECO:0000256" key="4">
    <source>
        <dbReference type="ARBA" id="ARBA00022448"/>
    </source>
</evidence>
<feature type="region of interest" description="Disordered" evidence="18">
    <location>
        <begin position="791"/>
        <end position="838"/>
    </location>
</feature>
<dbReference type="OMA" id="WLERPCG"/>
<dbReference type="SMART" id="SM00320">
    <property type="entry name" value="WD40"/>
    <property type="match status" value="6"/>
</dbReference>
<dbReference type="Pfam" id="PF00400">
    <property type="entry name" value="WD40"/>
    <property type="match status" value="1"/>
</dbReference>
<feature type="compositionally biased region" description="Pro residues" evidence="18">
    <location>
        <begin position="874"/>
        <end position="888"/>
    </location>
</feature>
<keyword evidence="6 17" id="KW-0853">WD repeat</keyword>
<evidence type="ECO:0000256" key="11">
    <source>
        <dbReference type="ARBA" id="ARBA00023136"/>
    </source>
</evidence>
<feature type="compositionally biased region" description="Polar residues" evidence="18">
    <location>
        <begin position="917"/>
        <end position="965"/>
    </location>
</feature>
<accession>A0A8T0EBB0</accession>
<feature type="compositionally biased region" description="Polar residues" evidence="18">
    <location>
        <begin position="817"/>
        <end position="827"/>
    </location>
</feature>
<dbReference type="GO" id="GO:0030127">
    <property type="term" value="C:COPII vesicle coat"/>
    <property type="evidence" value="ECO:0007669"/>
    <property type="project" value="TreeGrafter"/>
</dbReference>
<comment type="function">
    <text evidence="13">Component of the coat protein complex II (COPII) which promotes the formation of transport vesicles from the endoplasmic reticulum (ER). The coat has two main functions, the physical deformation of the endoplasmic reticulum membrane into vesicles and the selection of cargo molecules.</text>
</comment>
<feature type="compositionally biased region" description="Low complexity" evidence="18">
    <location>
        <begin position="977"/>
        <end position="995"/>
    </location>
</feature>
<comment type="similarity">
    <text evidence="3">Belongs to the WD repeat SEC31 family.</text>
</comment>
<dbReference type="OrthoDB" id="542917at2759"/>
<dbReference type="Proteomes" id="UP000807504">
    <property type="component" value="Unassembled WGS sequence"/>
</dbReference>
<gene>
    <name evidence="20" type="ORF">HNY73_017561</name>
</gene>
<dbReference type="FunFam" id="1.20.940.10:FF:000001">
    <property type="entry name" value="Protein transport protein Sec31A isoform A"/>
    <property type="match status" value="1"/>
</dbReference>
<feature type="compositionally biased region" description="Low complexity" evidence="18">
    <location>
        <begin position="794"/>
        <end position="810"/>
    </location>
</feature>
<reference evidence="20" key="1">
    <citation type="journal article" date="2020" name="bioRxiv">
        <title>Chromosome-level reference genome of the European wasp spider Argiope bruennichi: a resource for studies on range expansion and evolutionary adaptation.</title>
        <authorList>
            <person name="Sheffer M.M."/>
            <person name="Hoppe A."/>
            <person name="Krehenwinkel H."/>
            <person name="Uhl G."/>
            <person name="Kuss A.W."/>
            <person name="Jensen L."/>
            <person name="Jensen C."/>
            <person name="Gillespie R.G."/>
            <person name="Hoff K.J."/>
            <person name="Prost S."/>
        </authorList>
    </citation>
    <scope>NUCLEOTIDE SEQUENCE</scope>
</reference>
<evidence type="ECO:0000256" key="5">
    <source>
        <dbReference type="ARBA" id="ARBA00022490"/>
    </source>
</evidence>
<evidence type="ECO:0000256" key="15">
    <source>
        <dbReference type="ARBA" id="ARBA00041470"/>
    </source>
</evidence>
<feature type="domain" description="Sec16 Sec23-binding" evidence="19">
    <location>
        <begin position="559"/>
        <end position="683"/>
    </location>
</feature>
<dbReference type="FunFam" id="2.130.10.10:FF:000009">
    <property type="entry name" value="Protein transport protein Sec31A isoform A"/>
    <property type="match status" value="1"/>
</dbReference>
<dbReference type="Pfam" id="PF12931">
    <property type="entry name" value="TPR_Sec16"/>
    <property type="match status" value="1"/>
</dbReference>
<evidence type="ECO:0000256" key="8">
    <source>
        <dbReference type="ARBA" id="ARBA00022824"/>
    </source>
</evidence>
<evidence type="ECO:0000256" key="9">
    <source>
        <dbReference type="ARBA" id="ARBA00022892"/>
    </source>
</evidence>
<protein>
    <recommendedName>
        <fullName evidence="14">Protein transport protein Sec31A</fullName>
    </recommendedName>
    <alternativeName>
        <fullName evidence="16">SEC31-like protein 1</fullName>
    </alternativeName>
    <alternativeName>
        <fullName evidence="15">SEC31-related protein A</fullName>
    </alternativeName>
</protein>
<dbReference type="EMBL" id="JABXBU010002228">
    <property type="protein sequence ID" value="KAF8769979.1"/>
    <property type="molecule type" value="Genomic_DNA"/>
</dbReference>
<evidence type="ECO:0000256" key="16">
    <source>
        <dbReference type="ARBA" id="ARBA00043112"/>
    </source>
</evidence>
<comment type="caution">
    <text evidence="20">The sequence shown here is derived from an EMBL/GenBank/DDBJ whole genome shotgun (WGS) entry which is preliminary data.</text>
</comment>
<feature type="region of interest" description="Disordered" evidence="18">
    <location>
        <begin position="871"/>
        <end position="1003"/>
    </location>
</feature>
<evidence type="ECO:0000256" key="3">
    <source>
        <dbReference type="ARBA" id="ARBA00009358"/>
    </source>
</evidence>
<dbReference type="GO" id="GO:0007029">
    <property type="term" value="P:endoplasmic reticulum organization"/>
    <property type="evidence" value="ECO:0007669"/>
    <property type="project" value="TreeGrafter"/>
</dbReference>
<sequence>MKVKEIDRTANIAWSPAAHHPIYIAAGTAAQQLDATFSTTAALEIYSLNLTEPGLDMCMKGSVVSDFRFHKIVWGCEGMKTSEMSSGVIVGGADGGNIMIYDAAKLIQGESALLHHNAKHTGPVHSLDFNKFQDCLLASGASESEIFIWDLNNPAAPVTLGAKSQPLEDVTCVSWNCQVQHILASTFPARCVVWDLRKNEPIIKVSDSSSRLRCKVVCWHPEVATQLCLASEDDHNPVIQLWDLRFATSPLKTLLHHQRGVLSIAWCAQDPDLLLSCGKDNRILCWNPNSNVENGEVLCELPAGSQWSFDVAWCPRNPAIIANSSCDGHVSVFSLMGGQQQVQCSSKIAESFPGSDTLTQPPNVDSIHRHISVPLQRPPKWVRKPVGASFGFGGKLVYFTHEASAAPQAGDYSQPRIVHITQVVTEPELLKKSEKLESSLANGNLIEFCQSKADASQTEQERITWNFLQATFNSAPRSQMLSLLGYNYEKVVSEINMVLKAKGIQLDTEELTDDFSNLSTSGDVDDGTTAFDSIAMSVKDDVDESLYIQTDPNETDGLISQALLTGNIASAVEICIQDNRWADALVLAQAGGTQILQKTQRLYFKSVSTNASKLISAVVTSDWLSMVKNCNIACWKEMLAAILTYAKPEDFASLCEILGNRLENDAKLQQNASLCYISAGNLEKLAESWIRIHKNLDVTTLQDLIEQIMILRRAVEQLSGTSPPIETGVLSSLLGQYAELLATQGCLSSATTYLVDPNEKTLAILRDRIYQALGHRSPNFPFQRVDVGRSGSISQASSQYTQQPQQVNQFQDRRRSSTNLSQTSQYSYGGPTQPVQNSFAYQSSSTAMYQPAPASVGAPVPASMMPTFTNPAPATVPPPPVPAEPPSQVPVKSRQNSGGPHHLSQRYPKHLHDPSVYSENSFTSSQQFYQPTPQFPVSQPQVNSFQPQPTSNYYSPPDTNVSTNFPYAPVSNAGPTSYQPPYSSYSSVPQAPQSYANPTPPAPPVPLPSCYNEVKPGWNDPPLLKQSTKTPVSNYEPQAPITRPFPDMPAEPQIPPPSQNMGPGGYFVPSYPPQVQAPPPVGFMNPSPMVSNEIPEEPKPAPVIAPEPPKEKGPIPPEHQVLQDIFEDLRRQCQQVATNPQTRRKLDDVAKKLENLYDKLRDNTLSSAVTNGLHQIVQAIMQSDYQTALGIHGQLVATANFSEISGFMPSLKVLLQTASQLNVFLQ</sequence>
<evidence type="ECO:0000256" key="18">
    <source>
        <dbReference type="SAM" id="MobiDB-lite"/>
    </source>
</evidence>
<keyword evidence="9" id="KW-0931">ER-Golgi transport</keyword>
<dbReference type="PROSITE" id="PS50082">
    <property type="entry name" value="WD_REPEATS_2"/>
    <property type="match status" value="1"/>
</dbReference>
<evidence type="ECO:0000256" key="14">
    <source>
        <dbReference type="ARBA" id="ARBA00039468"/>
    </source>
</evidence>
<evidence type="ECO:0000259" key="19">
    <source>
        <dbReference type="Pfam" id="PF12931"/>
    </source>
</evidence>
<evidence type="ECO:0000256" key="17">
    <source>
        <dbReference type="PROSITE-ProRule" id="PRU00221"/>
    </source>
</evidence>
<dbReference type="Gene3D" id="1.20.940.10">
    <property type="entry name" value="Functional domain of the splicing factor Prp18"/>
    <property type="match status" value="1"/>
</dbReference>
<feature type="repeat" description="WD" evidence="17">
    <location>
        <begin position="117"/>
        <end position="159"/>
    </location>
</feature>
<dbReference type="FunFam" id="1.25.40.1030:FF:000011">
    <property type="entry name" value="SEC31 homolog B, COPII coat complex component"/>
    <property type="match status" value="1"/>
</dbReference>
<evidence type="ECO:0000256" key="10">
    <source>
        <dbReference type="ARBA" id="ARBA00022927"/>
    </source>
</evidence>
<dbReference type="PANTHER" id="PTHR13923">
    <property type="entry name" value="SEC31-RELATED PROTEIN"/>
    <property type="match status" value="1"/>
</dbReference>
<dbReference type="GO" id="GO:0005198">
    <property type="term" value="F:structural molecule activity"/>
    <property type="evidence" value="ECO:0007669"/>
    <property type="project" value="TreeGrafter"/>
</dbReference>
<evidence type="ECO:0000313" key="21">
    <source>
        <dbReference type="Proteomes" id="UP000807504"/>
    </source>
</evidence>
<evidence type="ECO:0000256" key="2">
    <source>
        <dbReference type="ARBA" id="ARBA00004406"/>
    </source>
</evidence>
<evidence type="ECO:0000256" key="1">
    <source>
        <dbReference type="ARBA" id="ARBA00004180"/>
    </source>
</evidence>
<dbReference type="InterPro" id="IPR036322">
    <property type="entry name" value="WD40_repeat_dom_sf"/>
</dbReference>
<proteinExistence type="inferred from homology"/>
<dbReference type="Gene3D" id="2.130.10.10">
    <property type="entry name" value="YVTN repeat-like/Quinoprotein amine dehydrogenase"/>
    <property type="match status" value="1"/>
</dbReference>
<evidence type="ECO:0000256" key="7">
    <source>
        <dbReference type="ARBA" id="ARBA00022737"/>
    </source>
</evidence>
<keyword evidence="4" id="KW-0813">Transport</keyword>
<keyword evidence="11" id="KW-0472">Membrane</keyword>
<keyword evidence="10" id="KW-0653">Protein transport</keyword>
<keyword evidence="12" id="KW-0968">Cytoplasmic vesicle</keyword>
<dbReference type="SUPFAM" id="SSF50978">
    <property type="entry name" value="WD40 repeat-like"/>
    <property type="match status" value="1"/>
</dbReference>
<keyword evidence="8" id="KW-0256">Endoplasmic reticulum</keyword>
<keyword evidence="21" id="KW-1185">Reference proteome</keyword>
<dbReference type="GO" id="GO:0070971">
    <property type="term" value="C:endoplasmic reticulum exit site"/>
    <property type="evidence" value="ECO:0007669"/>
    <property type="project" value="TreeGrafter"/>
</dbReference>
<dbReference type="InterPro" id="IPR024298">
    <property type="entry name" value="Sec16_Sec23-bd"/>
</dbReference>
<dbReference type="Gene3D" id="1.25.40.1030">
    <property type="match status" value="1"/>
</dbReference>
<evidence type="ECO:0000256" key="12">
    <source>
        <dbReference type="ARBA" id="ARBA00023329"/>
    </source>
</evidence>
<dbReference type="GO" id="GO:0015031">
    <property type="term" value="P:protein transport"/>
    <property type="evidence" value="ECO:0007669"/>
    <property type="project" value="UniProtKB-KW"/>
</dbReference>
<dbReference type="InterPro" id="IPR040251">
    <property type="entry name" value="SEC31-like"/>
</dbReference>
<dbReference type="PANTHER" id="PTHR13923:SF11">
    <property type="entry name" value="SECRETORY 31, ISOFORM D"/>
    <property type="match status" value="1"/>
</dbReference>
<dbReference type="InterPro" id="IPR001680">
    <property type="entry name" value="WD40_rpt"/>
</dbReference>
<name>A0A8T0EBB0_ARGBR</name>
<evidence type="ECO:0000256" key="6">
    <source>
        <dbReference type="ARBA" id="ARBA00022574"/>
    </source>
</evidence>
<dbReference type="GO" id="GO:0005789">
    <property type="term" value="C:endoplasmic reticulum membrane"/>
    <property type="evidence" value="ECO:0007669"/>
    <property type="project" value="UniProtKB-SubCell"/>
</dbReference>
<dbReference type="InterPro" id="IPR015943">
    <property type="entry name" value="WD40/YVTN_repeat-like_dom_sf"/>
</dbReference>
<evidence type="ECO:0000256" key="13">
    <source>
        <dbReference type="ARBA" id="ARBA00025471"/>
    </source>
</evidence>
<keyword evidence="5" id="KW-0963">Cytoplasm</keyword>
<keyword evidence="7" id="KW-0677">Repeat</keyword>